<dbReference type="EMBL" id="JAKELL010000064">
    <property type="protein sequence ID" value="KAH8985356.1"/>
    <property type="molecule type" value="Genomic_DNA"/>
</dbReference>
<feature type="region of interest" description="Disordered" evidence="1">
    <location>
        <begin position="20"/>
        <end position="62"/>
    </location>
</feature>
<protein>
    <submittedName>
        <fullName evidence="2">Uncharacterized protein</fullName>
    </submittedName>
</protein>
<accession>A0AAD4LA90</accession>
<evidence type="ECO:0000313" key="3">
    <source>
        <dbReference type="Proteomes" id="UP001201163"/>
    </source>
</evidence>
<reference evidence="2" key="1">
    <citation type="submission" date="2022-01" db="EMBL/GenBank/DDBJ databases">
        <title>Comparative genomics reveals a dynamic genome evolution in the ectomycorrhizal milk-cap (Lactarius) mushrooms.</title>
        <authorList>
            <consortium name="DOE Joint Genome Institute"/>
            <person name="Lebreton A."/>
            <person name="Tang N."/>
            <person name="Kuo A."/>
            <person name="LaButti K."/>
            <person name="Drula E."/>
            <person name="Barry K."/>
            <person name="Clum A."/>
            <person name="Lipzen A."/>
            <person name="Mousain D."/>
            <person name="Ng V."/>
            <person name="Wang R."/>
            <person name="Wang X."/>
            <person name="Dai Y."/>
            <person name="Henrissat B."/>
            <person name="Grigoriev I.V."/>
            <person name="Guerin-Laguette A."/>
            <person name="Yu F."/>
            <person name="Martin F.M."/>
        </authorList>
    </citation>
    <scope>NUCLEOTIDE SEQUENCE</scope>
    <source>
        <strain evidence="2">QP</strain>
    </source>
</reference>
<sequence length="236" mass="25666">MPTELCKVAAQAGTYPFAGGSGIVQKLNKGGPSERREASCRRERGQAKRRNSLPPRPIAAPSDTWVKRSVLRSTSRRSLLGPDTAREREGEEWKTEFKLRAPMANANAGAGAKDHLRETLTGSGETEERDGRKSWTNFFDTKSSSSIFKATRTRDEGTTGMLTGGVETALMGWGRDGVTWWAAPASRWWWGLCRDNAGAGRAMSRWWGRGAVGAGGGVEGAAKSLQEREVLPNRNG</sequence>
<evidence type="ECO:0000256" key="1">
    <source>
        <dbReference type="SAM" id="MobiDB-lite"/>
    </source>
</evidence>
<organism evidence="2 3">
    <name type="scientific">Lactarius akahatsu</name>
    <dbReference type="NCBI Taxonomy" id="416441"/>
    <lineage>
        <taxon>Eukaryota</taxon>
        <taxon>Fungi</taxon>
        <taxon>Dikarya</taxon>
        <taxon>Basidiomycota</taxon>
        <taxon>Agaricomycotina</taxon>
        <taxon>Agaricomycetes</taxon>
        <taxon>Russulales</taxon>
        <taxon>Russulaceae</taxon>
        <taxon>Lactarius</taxon>
    </lineage>
</organism>
<comment type="caution">
    <text evidence="2">The sequence shown here is derived from an EMBL/GenBank/DDBJ whole genome shotgun (WGS) entry which is preliminary data.</text>
</comment>
<feature type="region of interest" description="Disordered" evidence="1">
    <location>
        <begin position="106"/>
        <end position="132"/>
    </location>
</feature>
<name>A0AAD4LA90_9AGAM</name>
<gene>
    <name evidence="2" type="ORF">EDB92DRAFT_1818662</name>
</gene>
<keyword evidence="3" id="KW-1185">Reference proteome</keyword>
<proteinExistence type="predicted"/>
<feature type="compositionally biased region" description="Basic and acidic residues" evidence="1">
    <location>
        <begin position="32"/>
        <end position="46"/>
    </location>
</feature>
<dbReference type="AlphaFoldDB" id="A0AAD4LA90"/>
<dbReference type="Proteomes" id="UP001201163">
    <property type="component" value="Unassembled WGS sequence"/>
</dbReference>
<evidence type="ECO:0000313" key="2">
    <source>
        <dbReference type="EMBL" id="KAH8985356.1"/>
    </source>
</evidence>